<keyword evidence="4" id="KW-1185">Reference proteome</keyword>
<dbReference type="SMART" id="SM00791">
    <property type="entry name" value="Agglutinin"/>
    <property type="match status" value="1"/>
</dbReference>
<protein>
    <submittedName>
        <fullName evidence="2">Agglutinin domain-containing protein</fullName>
    </submittedName>
    <submittedName>
        <fullName evidence="3">Putative agglutinin domain, Aerolysin-like toxin, beta complex domain protein</fullName>
    </submittedName>
</protein>
<dbReference type="Gene3D" id="2.170.15.10">
    <property type="entry name" value="Proaerolysin, chain A, domain 3"/>
    <property type="match status" value="1"/>
</dbReference>
<evidence type="ECO:0000313" key="3">
    <source>
        <dbReference type="EMBL" id="OTG16581.1"/>
    </source>
</evidence>
<dbReference type="SUPFAM" id="SSF50382">
    <property type="entry name" value="Agglutinin"/>
    <property type="match status" value="1"/>
</dbReference>
<dbReference type="AlphaFoldDB" id="A0A251U2S0"/>
<dbReference type="OMA" id="INPEWIV"/>
<dbReference type="PANTHER" id="PTHR39244:SF5">
    <property type="entry name" value="NATTERIN-3-LIKE"/>
    <property type="match status" value="1"/>
</dbReference>
<sequence>MIEFTSLGFMFYPCSYDIINSFESGSDIGDPEVGYELIPASHGNYRIKSLSYGKLLKRINPEWIVAHAEVEDNSNDTLFSFIKVSDNVFALSYFANQRFCGGAGAHHCLSASYSELSKETRLIVEERVVQKKISNVRYRLDHSIIYDEQVQEVVTEFATNNSPDKENTTTLEFSQTESITASWNNSQSSSIGASMSVGFEVDEVPFVAKTTMEVSFVGDQRWVITNEQL</sequence>
<dbReference type="InParanoid" id="A0A251U2S0"/>
<organism evidence="3 4">
    <name type="scientific">Helianthus annuus</name>
    <name type="common">Common sunflower</name>
    <dbReference type="NCBI Taxonomy" id="4232"/>
    <lineage>
        <taxon>Eukaryota</taxon>
        <taxon>Viridiplantae</taxon>
        <taxon>Streptophyta</taxon>
        <taxon>Embryophyta</taxon>
        <taxon>Tracheophyta</taxon>
        <taxon>Spermatophyta</taxon>
        <taxon>Magnoliopsida</taxon>
        <taxon>eudicotyledons</taxon>
        <taxon>Gunneridae</taxon>
        <taxon>Pentapetalae</taxon>
        <taxon>asterids</taxon>
        <taxon>campanulids</taxon>
        <taxon>Asterales</taxon>
        <taxon>Asteraceae</taxon>
        <taxon>Asteroideae</taxon>
        <taxon>Heliantheae alliance</taxon>
        <taxon>Heliantheae</taxon>
        <taxon>Helianthus</taxon>
    </lineage>
</organism>
<dbReference type="OrthoDB" id="4948898at2759"/>
<dbReference type="SUPFAM" id="SSF56973">
    <property type="entry name" value="Aerolisin/ETX pore-forming domain"/>
    <property type="match status" value="1"/>
</dbReference>
<feature type="domain" description="Agglutinin" evidence="1">
    <location>
        <begin position="1"/>
        <end position="126"/>
    </location>
</feature>
<reference evidence="2" key="3">
    <citation type="submission" date="2020-06" db="EMBL/GenBank/DDBJ databases">
        <title>Helianthus annuus Genome sequencing and assembly Release 2.</title>
        <authorList>
            <person name="Gouzy J."/>
            <person name="Langlade N."/>
            <person name="Munos S."/>
        </authorList>
    </citation>
    <scope>NUCLEOTIDE SEQUENCE</scope>
    <source>
        <tissue evidence="2">Leaves</tissue>
    </source>
</reference>
<reference evidence="3" key="2">
    <citation type="submission" date="2017-02" db="EMBL/GenBank/DDBJ databases">
        <title>Sunflower complete genome.</title>
        <authorList>
            <person name="Langlade N."/>
            <person name="Munos S."/>
        </authorList>
    </citation>
    <scope>NUCLEOTIDE SEQUENCE [LARGE SCALE GENOMIC DNA]</scope>
    <source>
        <tissue evidence="3">Leaves</tissue>
    </source>
</reference>
<dbReference type="EMBL" id="MNCJ02000324">
    <property type="protein sequence ID" value="KAF5792930.1"/>
    <property type="molecule type" value="Genomic_DNA"/>
</dbReference>
<evidence type="ECO:0000259" key="1">
    <source>
        <dbReference type="SMART" id="SM00791"/>
    </source>
</evidence>
<dbReference type="Proteomes" id="UP000215914">
    <property type="component" value="Chromosome 9"/>
</dbReference>
<dbReference type="InterPro" id="IPR008998">
    <property type="entry name" value="Agglutinin"/>
</dbReference>
<evidence type="ECO:0000313" key="4">
    <source>
        <dbReference type="Proteomes" id="UP000215914"/>
    </source>
</evidence>
<accession>A0A251U2S0</accession>
<dbReference type="Gramene" id="mRNA:HanXRQr2_Chr09g0411561">
    <property type="protein sequence ID" value="CDS:HanXRQr2_Chr09g0411561.1"/>
    <property type="gene ID" value="HanXRQr2_Chr09g0411561"/>
</dbReference>
<reference evidence="2 4" key="1">
    <citation type="journal article" date="2017" name="Nature">
        <title>The sunflower genome provides insights into oil metabolism, flowering and Asterid evolution.</title>
        <authorList>
            <person name="Badouin H."/>
            <person name="Gouzy J."/>
            <person name="Grassa C.J."/>
            <person name="Murat F."/>
            <person name="Staton S.E."/>
            <person name="Cottret L."/>
            <person name="Lelandais-Briere C."/>
            <person name="Owens G.L."/>
            <person name="Carrere S."/>
            <person name="Mayjonade B."/>
            <person name="Legrand L."/>
            <person name="Gill N."/>
            <person name="Kane N.C."/>
            <person name="Bowers J.E."/>
            <person name="Hubner S."/>
            <person name="Bellec A."/>
            <person name="Berard A."/>
            <person name="Berges H."/>
            <person name="Blanchet N."/>
            <person name="Boniface M.C."/>
            <person name="Brunel D."/>
            <person name="Catrice O."/>
            <person name="Chaidir N."/>
            <person name="Claudel C."/>
            <person name="Donnadieu C."/>
            <person name="Faraut T."/>
            <person name="Fievet G."/>
            <person name="Helmstetter N."/>
            <person name="King M."/>
            <person name="Knapp S.J."/>
            <person name="Lai Z."/>
            <person name="Le Paslier M.C."/>
            <person name="Lippi Y."/>
            <person name="Lorenzon L."/>
            <person name="Mandel J.R."/>
            <person name="Marage G."/>
            <person name="Marchand G."/>
            <person name="Marquand E."/>
            <person name="Bret-Mestries E."/>
            <person name="Morien E."/>
            <person name="Nambeesan S."/>
            <person name="Nguyen T."/>
            <person name="Pegot-Espagnet P."/>
            <person name="Pouilly N."/>
            <person name="Raftis F."/>
            <person name="Sallet E."/>
            <person name="Schiex T."/>
            <person name="Thomas J."/>
            <person name="Vandecasteele C."/>
            <person name="Vares D."/>
            <person name="Vear F."/>
            <person name="Vautrin S."/>
            <person name="Crespi M."/>
            <person name="Mangin B."/>
            <person name="Burke J.M."/>
            <person name="Salse J."/>
            <person name="Munos S."/>
            <person name="Vincourt P."/>
            <person name="Rieseberg L.H."/>
            <person name="Langlade N.B."/>
        </authorList>
    </citation>
    <scope>NUCLEOTIDE SEQUENCE [LARGE SCALE GENOMIC DNA]</scope>
    <source>
        <strain evidence="4">cv. SF193</strain>
        <tissue evidence="2">Leaves</tissue>
    </source>
</reference>
<dbReference type="EMBL" id="CM007898">
    <property type="protein sequence ID" value="OTG16581.1"/>
    <property type="molecule type" value="Genomic_DNA"/>
</dbReference>
<dbReference type="PANTHER" id="PTHR39244">
    <property type="entry name" value="NATTERIN-4"/>
    <property type="match status" value="1"/>
</dbReference>
<dbReference type="Gene3D" id="2.80.10.50">
    <property type="match status" value="1"/>
</dbReference>
<gene>
    <name evidence="3" type="ORF">HannXRQ_Chr09g0272921</name>
    <name evidence="2" type="ORF">HanXRQr2_Chr09g0411561</name>
</gene>
<proteinExistence type="predicted"/>
<dbReference type="InterPro" id="IPR053237">
    <property type="entry name" value="Natterin_C"/>
</dbReference>
<dbReference type="InterPro" id="IPR036242">
    <property type="entry name" value="Agglutinin_dom_sf"/>
</dbReference>
<evidence type="ECO:0000313" key="2">
    <source>
        <dbReference type="EMBL" id="KAF5792930.1"/>
    </source>
</evidence>
<name>A0A251U2S0_HELAN</name>